<protein>
    <submittedName>
        <fullName evidence="1">Uncharacterized protein</fullName>
    </submittedName>
</protein>
<accession>A0ABW3X3E4</accession>
<evidence type="ECO:0000313" key="1">
    <source>
        <dbReference type="EMBL" id="MFD1303506.1"/>
    </source>
</evidence>
<reference evidence="2" key="1">
    <citation type="journal article" date="2019" name="Int. J. Syst. Evol. Microbiol.">
        <title>The Global Catalogue of Microorganisms (GCM) 10K type strain sequencing project: providing services to taxonomists for standard genome sequencing and annotation.</title>
        <authorList>
            <consortium name="The Broad Institute Genomics Platform"/>
            <consortium name="The Broad Institute Genome Sequencing Center for Infectious Disease"/>
            <person name="Wu L."/>
            <person name="Ma J."/>
        </authorList>
    </citation>
    <scope>NUCLEOTIDE SEQUENCE [LARGE SCALE GENOMIC DNA]</scope>
    <source>
        <strain evidence="2">CCUG 56108</strain>
    </source>
</reference>
<organism evidence="1 2">
    <name type="scientific">Methylobacterium marchantiae</name>
    <dbReference type="NCBI Taxonomy" id="600331"/>
    <lineage>
        <taxon>Bacteria</taxon>
        <taxon>Pseudomonadati</taxon>
        <taxon>Pseudomonadota</taxon>
        <taxon>Alphaproteobacteria</taxon>
        <taxon>Hyphomicrobiales</taxon>
        <taxon>Methylobacteriaceae</taxon>
        <taxon>Methylobacterium</taxon>
    </lineage>
</organism>
<comment type="caution">
    <text evidence="1">The sequence shown here is derived from an EMBL/GenBank/DDBJ whole genome shotgun (WGS) entry which is preliminary data.</text>
</comment>
<gene>
    <name evidence="1" type="ORF">ACFQ4G_18190</name>
</gene>
<dbReference type="EMBL" id="JBHTND010000030">
    <property type="protein sequence ID" value="MFD1303506.1"/>
    <property type="molecule type" value="Genomic_DNA"/>
</dbReference>
<sequence length="86" mass="9367">MAKRRFTSIIRMGASAFTLTLKEPAGATFIWDLPPAGDDQGRFEGRASRDARAKVHETLGGFAKELCIRHGISRHGHSASDVRMAA</sequence>
<dbReference type="RefSeq" id="WP_238208527.1">
    <property type="nucleotide sequence ID" value="NZ_JBHTND010000030.1"/>
</dbReference>
<dbReference type="Proteomes" id="UP001597176">
    <property type="component" value="Unassembled WGS sequence"/>
</dbReference>
<name>A0ABW3X3E4_9HYPH</name>
<proteinExistence type="predicted"/>
<keyword evidence="2" id="KW-1185">Reference proteome</keyword>
<evidence type="ECO:0000313" key="2">
    <source>
        <dbReference type="Proteomes" id="UP001597176"/>
    </source>
</evidence>